<name>A0A5J4UWT2_9EUKA</name>
<dbReference type="Proteomes" id="UP000324800">
    <property type="component" value="Unassembled WGS sequence"/>
</dbReference>
<gene>
    <name evidence="1" type="ORF">EZS28_029930</name>
</gene>
<organism evidence="1 2">
    <name type="scientific">Streblomastix strix</name>
    <dbReference type="NCBI Taxonomy" id="222440"/>
    <lineage>
        <taxon>Eukaryota</taxon>
        <taxon>Metamonada</taxon>
        <taxon>Preaxostyla</taxon>
        <taxon>Oxymonadida</taxon>
        <taxon>Streblomastigidae</taxon>
        <taxon>Streblomastix</taxon>
    </lineage>
</organism>
<reference evidence="1 2" key="1">
    <citation type="submission" date="2019-03" db="EMBL/GenBank/DDBJ databases">
        <title>Single cell metagenomics reveals metabolic interactions within the superorganism composed of flagellate Streblomastix strix and complex community of Bacteroidetes bacteria on its surface.</title>
        <authorList>
            <person name="Treitli S.C."/>
            <person name="Kolisko M."/>
            <person name="Husnik F."/>
            <person name="Keeling P."/>
            <person name="Hampl V."/>
        </authorList>
    </citation>
    <scope>NUCLEOTIDE SEQUENCE [LARGE SCALE GENOMIC DNA]</scope>
    <source>
        <strain evidence="1">ST1C</strain>
    </source>
</reference>
<sequence length="332" mass="35524">MLFAFLLLYSQLNAQDSDCSGDDSDQLPCKCTKKYHPTDCTCPEDPAELLGIPANNCPCLSTDDPRAGIHCPPFYCVAKDIPTDCVCDSNPNSQYPPITCQSENKCTSSSSEAVDSGWCTCTGSNHPTGCTCPEDLGELLGIPNNTCSCLSFGDPRAGNGECPAYCTEQDTSTSGCVCPLIVSDNATIPQDCIEQTKKCSNAQLQDLIGIPVSICSCLPAGDPRAGNLCPSYCTSKDTPTDCVCQSGTKGSYPKDKCEEDKRDPIQPYIDCPTKPTIDTPESECRCPIIRHSDEWNEDPRTAEGGICADSGLIKVIQTVVFVVIIIPILVLV</sequence>
<dbReference type="EMBL" id="SNRW01011897">
    <property type="protein sequence ID" value="KAA6374542.1"/>
    <property type="molecule type" value="Genomic_DNA"/>
</dbReference>
<evidence type="ECO:0000313" key="2">
    <source>
        <dbReference type="Proteomes" id="UP000324800"/>
    </source>
</evidence>
<accession>A0A5J4UWT2</accession>
<evidence type="ECO:0000313" key="1">
    <source>
        <dbReference type="EMBL" id="KAA6374542.1"/>
    </source>
</evidence>
<proteinExistence type="predicted"/>
<comment type="caution">
    <text evidence="1">The sequence shown here is derived from an EMBL/GenBank/DDBJ whole genome shotgun (WGS) entry which is preliminary data.</text>
</comment>
<dbReference type="AlphaFoldDB" id="A0A5J4UWT2"/>
<protein>
    <submittedName>
        <fullName evidence="1">Uncharacterized protein</fullName>
    </submittedName>
</protein>